<dbReference type="InterPro" id="IPR009081">
    <property type="entry name" value="PP-bd_ACP"/>
</dbReference>
<dbReference type="GO" id="GO:0003824">
    <property type="term" value="F:catalytic activity"/>
    <property type="evidence" value="ECO:0007669"/>
    <property type="project" value="InterPro"/>
</dbReference>
<sequence length="3817" mass="403469">MDLSAGAAGVWYAQRLDPESTVYNVGEYREVRGVDVRTFAAAVRWAAGDAEVFATRFVETPDGPRQVAGGAEPQVRVVDAADEDAAVAWMRAELARPFPLERGPLLRTALVRLGERTLWFQGAHHSVVDGFTFDLLARRVADVHGALAAGTRVPGSPFGSLAARAAEEAAYRASQRRADDRRFWRERLADAPDPPSLAGTSAPPARTALRATATLPPPPGLARIARAAEASPARVLVAALAAYLHRVTGAPEVVPGVTVSGRATPLSRRVPGMYSTILPLRTAVGPGTTVAELARTVARETGLLLRHQRFRYEEIRRELGVLGNDRALVGPVVNVVGSCAPPLLGGRPAPARNLAAGPVEDLLLTVDVRDGLHLTFDANPALYSADDVAAHAERFTAFLRAFGGADPGTPIGRLDVARARPAAYAPDRTTATLPALFAAQAARSPERTALTCGDVRLSYAELDRASALLARRLAAAGAGPGRLVALALPRSAELVTAILAALRTGAAYVPLDPGYPAERLAYMLADADPALLVHRGVDSAADVPMVDLREPYDGPGADPVPPRTDDPAYVIYTSGSTGRPKGVVVTHRNAVRLFGVTRPLLGFGADDVWTLFHSCAFDFSIWELWGALLHGGRLVVVPHAVSRSPDDLLDLLAAERVTVLSQTPSAFYELARADDGRDLALRLVVFGGEALDVARLGGWRARRPGRPALVNMYGITETTVHVTSLRLDGRVTSGSPIGAPLPDLGIRVLDAALRPVPDGATGELYVAGAGVARGYLGRAALTAQRFVADPFGPPGTRMYRTGDRVRHGPHGLEFLGRADGQLKIRGHRIEPGEVEAALTALPVVADAVVTAWEDGGHRRLVGYVVPAGEFDAPAVLAELRRTLPDPLVPAALVPLDRFPLTPHGKLDRAALPAPSVRAGGGRARTPGEELFRGWFSAVLNVPAGADDNFFDLGGDSILALGLVRAARDAGLTVTPGDVFEHRTPRALAAVARRTAAAPASEDDGTGEIPPTPILRWLLDRDVPLAGYHQAVELRLPADATEERLTEVLQALLDRHAMLRVRMAGGTLTALPPGGVRAADCLRRVPGPLPDPATVAAGLDPRTGPVLRAVWSSRGRLLLVAHHVAVDAVSWRIIAADLRALWRSEPLGRPGASFRSWALALREFAERSDVTATLPVWADLADGSPDAPGGYRTIQVELPAALTARLLNRATETFRATPHELLLTGLALALTRGRPGGAVIDLEGHGRESDLVGPDVSGTVGWFTTLYPVRLDPGPGPLDASVRRVKEQLRAVPHRGLSFGVLRDRLGPSAPPVAFNYLGRFAPADGDFAPAPLTGGGLPPAHALEIDALVDGDRLTARWTFAESRYPGAAADVLAHAWIAALGALAERAGEPGADALTPSDVPLAGVDAGRLAALAGGGGRIRDVLPLTPLQEGLLFHLEHDEHDAYTVQFALDIEGDLDRAALRAAAAELLRRHPHLAASFHSGSPPVQVLRDDVAPVWRDVDLRGHDDDLPALEQAARTEPFDPARPPLLRWTLVRRDTGHRLLLTDHHLVLDGWSMPLLFHDLFTLYAGETPPPRPPYRDHLAHRRTKAVPGGPVRGGAVRVGATLVPEGRRAGVVRAAEHMVALDPALAEALRAVARRRGLTVNTVVQGLWGVLLGVLTGRDDVVFGGITAGRPPGWEQAIGMFAGTVPVRVRLDPAASLAATLAGVQERQARVLDAPDAGLAASGARFNTLAVYENYPADGFVPETAGLRVTRVEGRDASHYPLSLAAIPGRLVGGDGLRLRFGYRTDAYDAAEVATIAARYVRLCRTLAADPDRPLHRVDVLSAAEHHELVVTRNATHRDVPRATVGELFARQAARTPDAVAIDAPDGTTTYRELDERTHRLARVLVARGAGPETVVGVALPRSAAQLVAVLAVLRAGAAYLPLDPSYPAERLAYLRADARPVFVLDALPADEPPRVPLPRPSPENAAYVIYTSGSTGRPKGVVVTHRGLPGLAAAQIERYGVDARSRVLQFASMSFDAAISELLMAWLAGAAVVVADPDDLRGGDLARVLRERRVTHATLPPALLAVTDPADAPGVVVNMAGEAAPAATATRWADGRPLFDSYGPTETTVCATISDPLGPGAPPIGRPIANTRVYVLDAMLRPVPPDVTGELYVAGAGLARGYLGRPGRTAERFAADPFGPPGERMYRTGDLARWNRDGALEFAGRADDQVKVRGVRVEPGEVEAVVAACPGVAAAAVAVRDDRLVAYVVGETANVIAHTSRVLPEHLVPSAVVALDALPLSPNGKLDRAALPGPDPAGGGRAASDPRTELMCALFADVLGAARVGPDDGFFALGGHSLRAARLLGRIAAAFGADLPIRAVFEDPTPARLAARLDAAPPRAPLAARERPDAVPLSSAQRRLWFLHRLDPASTAYTISIALTLDGPLDARALEAALNDVVARHEALRTVVSDGCQRVLEAARVPFGDALRGFDLAAEIPIRARLTRRGEDRHELLLVLHHIAADAWSTGPLLRDLGTAYAARAAGRAPDWAPLPVQYADYALAEQDRPDGLAFWTDALVGLPAEITLPADRARPPVPSGRGGTVVLDAPELRDDLRRLARDHDVTLFMTVQAGLALLLQRHGAGPDVPLGTPFAGRGDPALDDLVGFFVNTLVLRTDLSGDPTGAELLRRIRAADLAAYSHADVPFDRVVDAVNPERSSARNPLFQVMLARQDPDPPPEEWAGVRVEARTLRPDAAQFDLTVAFTDDLRFELAYNADLFDERTIRALAARLVRLLAGLAAAPDRPVARLAVLDDAEREALLTAPNRTERDVPATTVPALLAASAARRPDAPALIDGGTVVTYAELARRVDRLAAALVARGAGPERIVAVAVPRSADLVIGLAAVLRAGAAFLPVDPDDPAERIRATLADAAPALVVTRRDTGVPGTLFLDDPLETDAPLPEYPDPRHPAYVIYTSGSTGRPKGVVVPHEALTNVLLWRRSHFRLTPRDRTLLHAATGFDVAVGETFWPLVDGAALVVARPGGHRDPAYLAGLIRRERVTAAYFVPSLLRPFLAEPAARDCASLRLVLCGGEAVAADLVREFHRVLPGRRLHDMYGPTEATVEATTHPLGRETPDPVPIGRPVANTRAYVLDERLRPVPGGVTGELYLAGVQLARGYLGRPGLTAARFVADPFGPPGARLYRTSDLARWRGGTLVYLGRADDQLKIRGFRVEPGEVEARIAACPGVVRAAVAARPGPGGDRLVAYVVGDADGVRERLADELPGHLVPSAVVPLDALPLNANGKLDRAALPDPAPAAGTGRAPRGPREELLCGLFADALGVPDAGPDDDFFGLGGDSIVAIQLVNRARRAGLDVALQDVFRHRTPAALAAVATAAGPSAEDPGHGRVAPTPLMRALVERGPMDGVNQAVLLRAPSGATAPQVAAAVRAVAAHHAVLRARLLDGGALDVAPSAPPPELRRATAGVRAEAEAARARLDPRAGGMFQAVWFEPDTLLLMAHHLVVDGVSWRVLLDDLHEAWRAVAAGRRSALPPVPTSLRAWTGTLADRARTALPELPTWVNVLGGGDGTPWDGRLDPVRDTAASARTFTLTLDAEHTAPLLGDTVTETLLTGLALAAARVRGRPGGVLVGVERHGRDDALARTVGWLTAAFPVRLDPGPVPWDAVTDGGPALAGAVERVAAQLGALGDGTGYGLLRHLNPATAPVLAALPPPVLGFNYHGRFGGSGGFEPLPGLPDGLGLDPRAPAGHAVEVNAVTRGSRLAATWTFCPGAVAEDTVRALADAWFAALRGLAARPRVLVPLRPEELALLDDDGGFA</sequence>
<dbReference type="CDD" id="cd17643">
    <property type="entry name" value="A_NRPS_Cytc1-like"/>
    <property type="match status" value="1"/>
</dbReference>
<dbReference type="SMART" id="SM00823">
    <property type="entry name" value="PKS_PP"/>
    <property type="match status" value="3"/>
</dbReference>
<dbReference type="InterPro" id="IPR001242">
    <property type="entry name" value="Condensation_dom"/>
</dbReference>
<evidence type="ECO:0000256" key="1">
    <source>
        <dbReference type="ARBA" id="ARBA00001957"/>
    </source>
</evidence>
<gene>
    <name evidence="5" type="primary">lgrB_2</name>
    <name evidence="5" type="ORF">BTM25_40140</name>
</gene>
<dbReference type="GO" id="GO:0044550">
    <property type="term" value="P:secondary metabolite biosynthetic process"/>
    <property type="evidence" value="ECO:0007669"/>
    <property type="project" value="TreeGrafter"/>
</dbReference>
<dbReference type="Gene3D" id="3.30.559.10">
    <property type="entry name" value="Chloramphenicol acetyltransferase-like domain"/>
    <property type="match status" value="5"/>
</dbReference>
<accession>A0A2P4UJY8</accession>
<dbReference type="Gene3D" id="1.10.1200.10">
    <property type="entry name" value="ACP-like"/>
    <property type="match status" value="3"/>
</dbReference>
<dbReference type="NCBIfam" id="TIGR01733">
    <property type="entry name" value="AA-adenyl-dom"/>
    <property type="match status" value="3"/>
</dbReference>
<feature type="domain" description="Carrier" evidence="4">
    <location>
        <begin position="3305"/>
        <end position="3379"/>
    </location>
</feature>
<evidence type="ECO:0000313" key="5">
    <source>
        <dbReference type="EMBL" id="POM25370.1"/>
    </source>
</evidence>
<dbReference type="Gene3D" id="2.30.38.10">
    <property type="entry name" value="Luciferase, Domain 3"/>
    <property type="match status" value="1"/>
</dbReference>
<evidence type="ECO:0000259" key="4">
    <source>
        <dbReference type="PROSITE" id="PS50075"/>
    </source>
</evidence>
<dbReference type="InterPro" id="IPR000873">
    <property type="entry name" value="AMP-dep_synth/lig_dom"/>
</dbReference>
<dbReference type="Gene3D" id="3.30.300.30">
    <property type="match status" value="3"/>
</dbReference>
<feature type="domain" description="Carrier" evidence="4">
    <location>
        <begin position="922"/>
        <end position="995"/>
    </location>
</feature>
<dbReference type="SUPFAM" id="SSF56801">
    <property type="entry name" value="Acetyl-CoA synthetase-like"/>
    <property type="match status" value="3"/>
</dbReference>
<dbReference type="InterPro" id="IPR023213">
    <property type="entry name" value="CAT-like_dom_sf"/>
</dbReference>
<reference evidence="5 6" key="1">
    <citation type="journal article" date="2017" name="Chemistry">
        <title>Isolation, Biosynthesis and Chemical Modifications of Rubterolones A-F: Rare Tropolone Alkaloids from Actinomadura sp. 5-2.</title>
        <authorList>
            <person name="Guo H."/>
            <person name="Benndorf R."/>
            <person name="Leichnitz D."/>
            <person name="Klassen J.L."/>
            <person name="Vollmers J."/>
            <person name="Gorls H."/>
            <person name="Steinacker M."/>
            <person name="Weigel C."/>
            <person name="Dahse H.M."/>
            <person name="Kaster A.K."/>
            <person name="de Beer Z.W."/>
            <person name="Poulsen M."/>
            <person name="Beemelmanns C."/>
        </authorList>
    </citation>
    <scope>NUCLEOTIDE SEQUENCE [LARGE SCALE GENOMIC DNA]</scope>
    <source>
        <strain evidence="5 6">5-2</strain>
    </source>
</reference>
<proteinExistence type="predicted"/>
<dbReference type="GO" id="GO:0008610">
    <property type="term" value="P:lipid biosynthetic process"/>
    <property type="evidence" value="ECO:0007669"/>
    <property type="project" value="UniProtKB-ARBA"/>
</dbReference>
<dbReference type="Gene3D" id="3.40.50.980">
    <property type="match status" value="2"/>
</dbReference>
<dbReference type="GO" id="GO:0031177">
    <property type="term" value="F:phosphopantetheine binding"/>
    <property type="evidence" value="ECO:0007669"/>
    <property type="project" value="InterPro"/>
</dbReference>
<keyword evidence="3" id="KW-0597">Phosphoprotein</keyword>
<comment type="cofactor">
    <cofactor evidence="1">
        <name>pantetheine 4'-phosphate</name>
        <dbReference type="ChEBI" id="CHEBI:47942"/>
    </cofactor>
</comment>
<dbReference type="Pfam" id="PF00550">
    <property type="entry name" value="PP-binding"/>
    <property type="match status" value="3"/>
</dbReference>
<keyword evidence="6" id="KW-1185">Reference proteome</keyword>
<dbReference type="CDD" id="cd05930">
    <property type="entry name" value="A_NRPS"/>
    <property type="match status" value="1"/>
</dbReference>
<feature type="domain" description="Carrier" evidence="4">
    <location>
        <begin position="2309"/>
        <end position="2384"/>
    </location>
</feature>
<dbReference type="InterPro" id="IPR020845">
    <property type="entry name" value="AMP-binding_CS"/>
</dbReference>
<keyword evidence="2" id="KW-0596">Phosphopantetheine</keyword>
<dbReference type="FunFam" id="3.40.50.12780:FF:000012">
    <property type="entry name" value="Non-ribosomal peptide synthetase"/>
    <property type="match status" value="3"/>
</dbReference>
<dbReference type="Gene3D" id="3.30.559.30">
    <property type="entry name" value="Nonribosomal peptide synthetase, condensation domain"/>
    <property type="match status" value="5"/>
</dbReference>
<dbReference type="PROSITE" id="PS50075">
    <property type="entry name" value="CARRIER"/>
    <property type="match status" value="3"/>
</dbReference>
<dbReference type="Proteomes" id="UP000242367">
    <property type="component" value="Unassembled WGS sequence"/>
</dbReference>
<dbReference type="PROSITE" id="PS00012">
    <property type="entry name" value="PHOSPHOPANTETHEINE"/>
    <property type="match status" value="3"/>
</dbReference>
<evidence type="ECO:0000256" key="2">
    <source>
        <dbReference type="ARBA" id="ARBA00022450"/>
    </source>
</evidence>
<organism evidence="5 6">
    <name type="scientific">Actinomadura rubteroloni</name>
    <dbReference type="NCBI Taxonomy" id="1926885"/>
    <lineage>
        <taxon>Bacteria</taxon>
        <taxon>Bacillati</taxon>
        <taxon>Actinomycetota</taxon>
        <taxon>Actinomycetes</taxon>
        <taxon>Streptosporangiales</taxon>
        <taxon>Thermomonosporaceae</taxon>
        <taxon>Actinomadura</taxon>
    </lineage>
</organism>
<dbReference type="InterPro" id="IPR036736">
    <property type="entry name" value="ACP-like_sf"/>
</dbReference>
<dbReference type="PANTHER" id="PTHR45527:SF1">
    <property type="entry name" value="FATTY ACID SYNTHASE"/>
    <property type="match status" value="1"/>
</dbReference>
<evidence type="ECO:0000256" key="3">
    <source>
        <dbReference type="ARBA" id="ARBA00022553"/>
    </source>
</evidence>
<dbReference type="RefSeq" id="WP_103564372.1">
    <property type="nucleotide sequence ID" value="NZ_MTBP01000002.1"/>
</dbReference>
<dbReference type="SUPFAM" id="SSF47336">
    <property type="entry name" value="ACP-like"/>
    <property type="match status" value="3"/>
</dbReference>
<dbReference type="InterPro" id="IPR010071">
    <property type="entry name" value="AA_adenyl_dom"/>
</dbReference>
<dbReference type="PANTHER" id="PTHR45527">
    <property type="entry name" value="NONRIBOSOMAL PEPTIDE SYNTHETASE"/>
    <property type="match status" value="1"/>
</dbReference>
<dbReference type="FunFam" id="3.40.50.980:FF:000001">
    <property type="entry name" value="Non-ribosomal peptide synthetase"/>
    <property type="match status" value="1"/>
</dbReference>
<dbReference type="InterPro" id="IPR020806">
    <property type="entry name" value="PKS_PP-bd"/>
</dbReference>
<dbReference type="InterPro" id="IPR006162">
    <property type="entry name" value="Ppantetheine_attach_site"/>
</dbReference>
<dbReference type="GO" id="GO:0043041">
    <property type="term" value="P:amino acid activation for nonribosomal peptide biosynthetic process"/>
    <property type="evidence" value="ECO:0007669"/>
    <property type="project" value="TreeGrafter"/>
</dbReference>
<dbReference type="Pfam" id="PF13193">
    <property type="entry name" value="AMP-binding_C"/>
    <property type="match status" value="3"/>
</dbReference>
<dbReference type="InterPro" id="IPR042099">
    <property type="entry name" value="ANL_N_sf"/>
</dbReference>
<dbReference type="EMBL" id="MTBP01000002">
    <property type="protein sequence ID" value="POM25370.1"/>
    <property type="molecule type" value="Genomic_DNA"/>
</dbReference>
<dbReference type="InterPro" id="IPR025110">
    <property type="entry name" value="AMP-bd_C"/>
</dbReference>
<dbReference type="Pfam" id="PF00668">
    <property type="entry name" value="Condensation"/>
    <property type="match status" value="6"/>
</dbReference>
<dbReference type="InterPro" id="IPR045851">
    <property type="entry name" value="AMP-bd_C_sf"/>
</dbReference>
<name>A0A2P4UJY8_9ACTN</name>
<evidence type="ECO:0000313" key="6">
    <source>
        <dbReference type="Proteomes" id="UP000242367"/>
    </source>
</evidence>
<protein>
    <submittedName>
        <fullName evidence="5">Linear gramicidin synthase subunit B</fullName>
    </submittedName>
</protein>
<dbReference type="Pfam" id="PF00501">
    <property type="entry name" value="AMP-binding"/>
    <property type="match status" value="3"/>
</dbReference>
<dbReference type="FunFam" id="2.30.38.10:FF:000001">
    <property type="entry name" value="Non-ribosomal peptide synthetase PvdI"/>
    <property type="match status" value="2"/>
</dbReference>
<dbReference type="CDD" id="cd19540">
    <property type="entry name" value="LCL_NRPS-like"/>
    <property type="match status" value="1"/>
</dbReference>
<dbReference type="SUPFAM" id="SSF52777">
    <property type="entry name" value="CoA-dependent acyltransferases"/>
    <property type="match status" value="10"/>
</dbReference>
<dbReference type="GO" id="GO:0005829">
    <property type="term" value="C:cytosol"/>
    <property type="evidence" value="ECO:0007669"/>
    <property type="project" value="TreeGrafter"/>
</dbReference>
<dbReference type="NCBIfam" id="NF003417">
    <property type="entry name" value="PRK04813.1"/>
    <property type="match status" value="4"/>
</dbReference>
<dbReference type="Gene3D" id="3.40.50.12780">
    <property type="entry name" value="N-terminal domain of ligase-like"/>
    <property type="match status" value="2"/>
</dbReference>
<dbReference type="PROSITE" id="PS00455">
    <property type="entry name" value="AMP_BINDING"/>
    <property type="match status" value="3"/>
</dbReference>
<comment type="caution">
    <text evidence="5">The sequence shown here is derived from an EMBL/GenBank/DDBJ whole genome shotgun (WGS) entry which is preliminary data.</text>
</comment>